<feature type="region of interest" description="Disordered" evidence="1">
    <location>
        <begin position="101"/>
        <end position="125"/>
    </location>
</feature>
<protein>
    <submittedName>
        <fullName evidence="2">Uncharacterized protein</fullName>
    </submittedName>
</protein>
<organism evidence="2 3">
    <name type="scientific">Achaetomium macrosporum</name>
    <dbReference type="NCBI Taxonomy" id="79813"/>
    <lineage>
        <taxon>Eukaryota</taxon>
        <taxon>Fungi</taxon>
        <taxon>Dikarya</taxon>
        <taxon>Ascomycota</taxon>
        <taxon>Pezizomycotina</taxon>
        <taxon>Sordariomycetes</taxon>
        <taxon>Sordariomycetidae</taxon>
        <taxon>Sordariales</taxon>
        <taxon>Chaetomiaceae</taxon>
        <taxon>Achaetomium</taxon>
    </lineage>
</organism>
<sequence length="125" mass="13894">MKEGTREAGELSQIKGIVSILRSVAQSQQAHLYILQGQADKKHILGIAMYPPDQCNLHGLVDELFQSPKQAESVLADAMYPPAQYNLHGFVDEVFQRVPSRQSQSAAARNRERAFDPEPGTWCAD</sequence>
<proteinExistence type="predicted"/>
<evidence type="ECO:0000313" key="2">
    <source>
        <dbReference type="EMBL" id="KAK4233562.1"/>
    </source>
</evidence>
<reference evidence="2" key="1">
    <citation type="journal article" date="2023" name="Mol. Phylogenet. Evol.">
        <title>Genome-scale phylogeny and comparative genomics of the fungal order Sordariales.</title>
        <authorList>
            <person name="Hensen N."/>
            <person name="Bonometti L."/>
            <person name="Westerberg I."/>
            <person name="Brannstrom I.O."/>
            <person name="Guillou S."/>
            <person name="Cros-Aarteil S."/>
            <person name="Calhoun S."/>
            <person name="Haridas S."/>
            <person name="Kuo A."/>
            <person name="Mondo S."/>
            <person name="Pangilinan J."/>
            <person name="Riley R."/>
            <person name="LaButti K."/>
            <person name="Andreopoulos B."/>
            <person name="Lipzen A."/>
            <person name="Chen C."/>
            <person name="Yan M."/>
            <person name="Daum C."/>
            <person name="Ng V."/>
            <person name="Clum A."/>
            <person name="Steindorff A."/>
            <person name="Ohm R.A."/>
            <person name="Martin F."/>
            <person name="Silar P."/>
            <person name="Natvig D.O."/>
            <person name="Lalanne C."/>
            <person name="Gautier V."/>
            <person name="Ament-Velasquez S.L."/>
            <person name="Kruys A."/>
            <person name="Hutchinson M.I."/>
            <person name="Powell A.J."/>
            <person name="Barry K."/>
            <person name="Miller A.N."/>
            <person name="Grigoriev I.V."/>
            <person name="Debuchy R."/>
            <person name="Gladieux P."/>
            <person name="Hiltunen Thoren M."/>
            <person name="Johannesson H."/>
        </authorList>
    </citation>
    <scope>NUCLEOTIDE SEQUENCE</scope>
    <source>
        <strain evidence="2">CBS 532.94</strain>
    </source>
</reference>
<evidence type="ECO:0000256" key="1">
    <source>
        <dbReference type="SAM" id="MobiDB-lite"/>
    </source>
</evidence>
<dbReference type="EMBL" id="MU860524">
    <property type="protein sequence ID" value="KAK4233562.1"/>
    <property type="molecule type" value="Genomic_DNA"/>
</dbReference>
<evidence type="ECO:0000313" key="3">
    <source>
        <dbReference type="Proteomes" id="UP001303760"/>
    </source>
</evidence>
<accession>A0AAN7C1V3</accession>
<name>A0AAN7C1V3_9PEZI</name>
<dbReference type="Proteomes" id="UP001303760">
    <property type="component" value="Unassembled WGS sequence"/>
</dbReference>
<gene>
    <name evidence="2" type="ORF">C8A03DRAFT_38712</name>
</gene>
<keyword evidence="3" id="KW-1185">Reference proteome</keyword>
<comment type="caution">
    <text evidence="2">The sequence shown here is derived from an EMBL/GenBank/DDBJ whole genome shotgun (WGS) entry which is preliminary data.</text>
</comment>
<dbReference type="AlphaFoldDB" id="A0AAN7C1V3"/>
<reference evidence="2" key="2">
    <citation type="submission" date="2023-05" db="EMBL/GenBank/DDBJ databases">
        <authorList>
            <consortium name="Lawrence Berkeley National Laboratory"/>
            <person name="Steindorff A."/>
            <person name="Hensen N."/>
            <person name="Bonometti L."/>
            <person name="Westerberg I."/>
            <person name="Brannstrom I.O."/>
            <person name="Guillou S."/>
            <person name="Cros-Aarteil S."/>
            <person name="Calhoun S."/>
            <person name="Haridas S."/>
            <person name="Kuo A."/>
            <person name="Mondo S."/>
            <person name="Pangilinan J."/>
            <person name="Riley R."/>
            <person name="Labutti K."/>
            <person name="Andreopoulos B."/>
            <person name="Lipzen A."/>
            <person name="Chen C."/>
            <person name="Yanf M."/>
            <person name="Daum C."/>
            <person name="Ng V."/>
            <person name="Clum A."/>
            <person name="Ohm R."/>
            <person name="Martin F."/>
            <person name="Silar P."/>
            <person name="Natvig D."/>
            <person name="Lalanne C."/>
            <person name="Gautier V."/>
            <person name="Ament-Velasquez S.L."/>
            <person name="Kruys A."/>
            <person name="Hutchinson M.I."/>
            <person name="Powell A.J."/>
            <person name="Barry K."/>
            <person name="Miller A.N."/>
            <person name="Grigoriev I.V."/>
            <person name="Debuchy R."/>
            <person name="Gladieux P."/>
            <person name="Thoren M.H."/>
            <person name="Johannesson H."/>
        </authorList>
    </citation>
    <scope>NUCLEOTIDE SEQUENCE</scope>
    <source>
        <strain evidence="2">CBS 532.94</strain>
    </source>
</reference>